<feature type="compositionally biased region" description="Polar residues" evidence="1">
    <location>
        <begin position="1"/>
        <end position="14"/>
    </location>
</feature>
<evidence type="ECO:0000256" key="1">
    <source>
        <dbReference type="SAM" id="MobiDB-lite"/>
    </source>
</evidence>
<comment type="caution">
    <text evidence="2">The sequence shown here is derived from an EMBL/GenBank/DDBJ whole genome shotgun (WGS) entry which is preliminary data.</text>
</comment>
<evidence type="ECO:0000313" key="2">
    <source>
        <dbReference type="EMBL" id="KAK7477303.1"/>
    </source>
</evidence>
<name>A0ABD0JR19_9CAEN</name>
<dbReference type="EMBL" id="JACVVK020000354">
    <property type="protein sequence ID" value="KAK7477303.1"/>
    <property type="molecule type" value="Genomic_DNA"/>
</dbReference>
<feature type="region of interest" description="Disordered" evidence="1">
    <location>
        <begin position="185"/>
        <end position="209"/>
    </location>
</feature>
<accession>A0ABD0JR19</accession>
<dbReference type="Proteomes" id="UP001519460">
    <property type="component" value="Unassembled WGS sequence"/>
</dbReference>
<feature type="region of interest" description="Disordered" evidence="1">
    <location>
        <begin position="1"/>
        <end position="70"/>
    </location>
</feature>
<reference evidence="2 3" key="1">
    <citation type="journal article" date="2023" name="Sci. Data">
        <title>Genome assembly of the Korean intertidal mud-creeper Batillaria attramentaria.</title>
        <authorList>
            <person name="Patra A.K."/>
            <person name="Ho P.T."/>
            <person name="Jun S."/>
            <person name="Lee S.J."/>
            <person name="Kim Y."/>
            <person name="Won Y.J."/>
        </authorList>
    </citation>
    <scope>NUCLEOTIDE SEQUENCE [LARGE SCALE GENOMIC DNA]</scope>
    <source>
        <strain evidence="2">Wonlab-2016</strain>
    </source>
</reference>
<proteinExistence type="predicted"/>
<gene>
    <name evidence="2" type="ORF">BaRGS_00031491</name>
</gene>
<organism evidence="2 3">
    <name type="scientific">Batillaria attramentaria</name>
    <dbReference type="NCBI Taxonomy" id="370345"/>
    <lineage>
        <taxon>Eukaryota</taxon>
        <taxon>Metazoa</taxon>
        <taxon>Spiralia</taxon>
        <taxon>Lophotrochozoa</taxon>
        <taxon>Mollusca</taxon>
        <taxon>Gastropoda</taxon>
        <taxon>Caenogastropoda</taxon>
        <taxon>Sorbeoconcha</taxon>
        <taxon>Cerithioidea</taxon>
        <taxon>Batillariidae</taxon>
        <taxon>Batillaria</taxon>
    </lineage>
</organism>
<keyword evidence="3" id="KW-1185">Reference proteome</keyword>
<evidence type="ECO:0000313" key="3">
    <source>
        <dbReference type="Proteomes" id="UP001519460"/>
    </source>
</evidence>
<feature type="compositionally biased region" description="Basic and acidic residues" evidence="1">
    <location>
        <begin position="42"/>
        <end position="62"/>
    </location>
</feature>
<feature type="compositionally biased region" description="Gly residues" evidence="1">
    <location>
        <begin position="32"/>
        <end position="41"/>
    </location>
</feature>
<dbReference type="AlphaFoldDB" id="A0ABD0JR19"/>
<feature type="compositionally biased region" description="Polar residues" evidence="1">
    <location>
        <begin position="185"/>
        <end position="204"/>
    </location>
</feature>
<sequence length="221" mass="24097">MRTIVSPTVSSSTRGRTEGWPRVLVSRPVTGGPSGRASGGSGRDKDRGTTPGRKETKAKEARAAQSCGGEASAPCLETRRAGQEVLEWWRRLERAVERRSVHTTGLERGSRGLTRSLQTLLTPASCLAATDDNKRLHTWALQHGAHPIHSSVAKWTQDTKHLPNKCQLSTLTTTPNLFHTHVTPQLDAQRSPNTAPSPSHSTTPDCPRHIDDLVIPIVFTQ</sequence>
<protein>
    <submittedName>
        <fullName evidence="2">Uncharacterized protein</fullName>
    </submittedName>
</protein>